<accession>A0AA94PJV6</accession>
<protein>
    <submittedName>
        <fullName evidence="1">Uncharacterized protein</fullName>
    </submittedName>
</protein>
<organism evidence="1 2">
    <name type="scientific">Pseudodesulfovibrio indicus</name>
    <dbReference type="NCBI Taxonomy" id="1716143"/>
    <lineage>
        <taxon>Bacteria</taxon>
        <taxon>Pseudomonadati</taxon>
        <taxon>Thermodesulfobacteriota</taxon>
        <taxon>Desulfovibrionia</taxon>
        <taxon>Desulfovibrionales</taxon>
        <taxon>Desulfovibrionaceae</taxon>
    </lineage>
</organism>
<reference evidence="1 2" key="1">
    <citation type="submission" date="2019-03" db="EMBL/GenBank/DDBJ databases">
        <title>Genomic Encyclopedia of Type Strains, Phase IV (KMG-IV): sequencing the most valuable type-strain genomes for metagenomic binning, comparative biology and taxonomic classification.</title>
        <authorList>
            <person name="Goeker M."/>
        </authorList>
    </citation>
    <scope>NUCLEOTIDE SEQUENCE [LARGE SCALE GENOMIC DNA]</scope>
    <source>
        <strain evidence="1 2">DSM 101483</strain>
    </source>
</reference>
<name>A0AA94PJV6_9BACT</name>
<gene>
    <name evidence="1" type="ORF">EDC59_11012</name>
</gene>
<comment type="caution">
    <text evidence="1">The sequence shown here is derived from an EMBL/GenBank/DDBJ whole genome shotgun (WGS) entry which is preliminary data.</text>
</comment>
<proteinExistence type="predicted"/>
<evidence type="ECO:0000313" key="2">
    <source>
        <dbReference type="Proteomes" id="UP000295506"/>
    </source>
</evidence>
<dbReference type="AlphaFoldDB" id="A0AA94PJV6"/>
<evidence type="ECO:0000313" key="1">
    <source>
        <dbReference type="EMBL" id="TDT86931.1"/>
    </source>
</evidence>
<sequence length="73" mass="8439">MIRLSFGSVPRKVVVRLGKTNTLTRNNAPRPKAVSCIWDSRLNRRPRRLNLATRSTALVNPRMNSYHGRYLYA</sequence>
<dbReference type="EMBL" id="SOBK01000010">
    <property type="protein sequence ID" value="TDT86931.1"/>
    <property type="molecule type" value="Genomic_DNA"/>
</dbReference>
<dbReference type="Proteomes" id="UP000295506">
    <property type="component" value="Unassembled WGS sequence"/>
</dbReference>